<dbReference type="EMBL" id="CAJEWN010000154">
    <property type="protein sequence ID" value="CAD2169500.1"/>
    <property type="molecule type" value="Genomic_DNA"/>
</dbReference>
<keyword evidence="2" id="KW-0186">Copper</keyword>
<dbReference type="GO" id="GO:0016491">
    <property type="term" value="F:oxidoreductase activity"/>
    <property type="evidence" value="ECO:0007669"/>
    <property type="project" value="InterPro"/>
</dbReference>
<dbReference type="SUPFAM" id="SSF48056">
    <property type="entry name" value="Di-copper centre-containing domain"/>
    <property type="match status" value="1"/>
</dbReference>
<dbReference type="InterPro" id="IPR050316">
    <property type="entry name" value="Tyrosinase/Hemocyanin"/>
</dbReference>
<dbReference type="OrthoDB" id="5842589at2759"/>
<accession>A0A6V7V3C8</accession>
<dbReference type="Gene3D" id="1.10.1280.10">
    <property type="entry name" value="Di-copper center containing domain from catechol oxidase"/>
    <property type="match status" value="1"/>
</dbReference>
<evidence type="ECO:0000313" key="4">
    <source>
        <dbReference type="EMBL" id="CAD2169500.1"/>
    </source>
</evidence>
<evidence type="ECO:0000256" key="1">
    <source>
        <dbReference type="ARBA" id="ARBA00022723"/>
    </source>
</evidence>
<comment type="caution">
    <text evidence="4">The sequence shown here is derived from an EMBL/GenBank/DDBJ whole genome shotgun (WGS) entry which is preliminary data.</text>
</comment>
<organism evidence="4 5">
    <name type="scientific">Meloidogyne enterolobii</name>
    <name type="common">Root-knot nematode worm</name>
    <name type="synonym">Meloidogyne mayaguensis</name>
    <dbReference type="NCBI Taxonomy" id="390850"/>
    <lineage>
        <taxon>Eukaryota</taxon>
        <taxon>Metazoa</taxon>
        <taxon>Ecdysozoa</taxon>
        <taxon>Nematoda</taxon>
        <taxon>Chromadorea</taxon>
        <taxon>Rhabditida</taxon>
        <taxon>Tylenchina</taxon>
        <taxon>Tylenchomorpha</taxon>
        <taxon>Tylenchoidea</taxon>
        <taxon>Meloidogynidae</taxon>
        <taxon>Meloidogyninae</taxon>
        <taxon>Meloidogyne</taxon>
    </lineage>
</organism>
<evidence type="ECO:0000256" key="2">
    <source>
        <dbReference type="ARBA" id="ARBA00023008"/>
    </source>
</evidence>
<evidence type="ECO:0000313" key="5">
    <source>
        <dbReference type="Proteomes" id="UP000580250"/>
    </source>
</evidence>
<sequence length="112" mass="13021">MQQTDITNIIAYSQPPNRDKCPYKAQAGYPEYAHGGVHTFVGKYMSDPGTSANDPCFFNHHSFIDLLFEEWRKARQDYNRRPLDYPADNPDCETEVNYKNQNMSQFPVICSY</sequence>
<proteinExistence type="predicted"/>
<feature type="domain" description="Tyrosinase copper-binding" evidence="3">
    <location>
        <begin position="54"/>
        <end position="65"/>
    </location>
</feature>
<name>A0A6V7V3C8_MELEN</name>
<evidence type="ECO:0000259" key="3">
    <source>
        <dbReference type="PROSITE" id="PS00498"/>
    </source>
</evidence>
<protein>
    <recommendedName>
        <fullName evidence="3">Tyrosinase copper-binding domain-containing protein</fullName>
    </recommendedName>
</protein>
<dbReference type="InterPro" id="IPR002227">
    <property type="entry name" value="Tyrosinase_Cu-bd"/>
</dbReference>
<dbReference type="InterPro" id="IPR008922">
    <property type="entry name" value="Di-copper_centre_dom_sf"/>
</dbReference>
<dbReference type="Pfam" id="PF00264">
    <property type="entry name" value="Tyrosinase"/>
    <property type="match status" value="1"/>
</dbReference>
<keyword evidence="1" id="KW-0479">Metal-binding</keyword>
<dbReference type="PANTHER" id="PTHR11474:SF126">
    <property type="entry name" value="TYROSINASE-LIKE PROTEIN TYR-1-RELATED"/>
    <property type="match status" value="1"/>
</dbReference>
<dbReference type="GO" id="GO:0046872">
    <property type="term" value="F:metal ion binding"/>
    <property type="evidence" value="ECO:0007669"/>
    <property type="project" value="UniProtKB-KW"/>
</dbReference>
<dbReference type="AlphaFoldDB" id="A0A6V7V3C8"/>
<dbReference type="Proteomes" id="UP000580250">
    <property type="component" value="Unassembled WGS sequence"/>
</dbReference>
<gene>
    <name evidence="4" type="ORF">MENT_LOCUS20835</name>
</gene>
<dbReference type="PROSITE" id="PS00498">
    <property type="entry name" value="TYROSINASE_2"/>
    <property type="match status" value="1"/>
</dbReference>
<dbReference type="PANTHER" id="PTHR11474">
    <property type="entry name" value="TYROSINASE FAMILY MEMBER"/>
    <property type="match status" value="1"/>
</dbReference>
<dbReference type="PRINTS" id="PR00092">
    <property type="entry name" value="TYROSINASE"/>
</dbReference>
<reference evidence="4 5" key="1">
    <citation type="submission" date="2020-08" db="EMBL/GenBank/DDBJ databases">
        <authorList>
            <person name="Koutsovoulos G."/>
            <person name="Danchin GJ E."/>
        </authorList>
    </citation>
    <scope>NUCLEOTIDE SEQUENCE [LARGE SCALE GENOMIC DNA]</scope>
</reference>